<sequence>MTNITGDVLRAVADWYDRQPGTDVLVSRLRDDATKADVEAQLLDNLAYVYCNAAYEYGYFNGLHEEGQTRVRAGIRAVLDALAEDVDVEIVDDEPRQWDRIKDVPDDVVVSDKEGDRWKIEERQLVFSRRGNDFIRWTESLSDADNYAPFTEIVDGAQ</sequence>
<dbReference type="AlphaFoldDB" id="A0A098BJN2"/>
<name>A0A098BJN2_9NOCA</name>
<accession>A0A098BJN2</accession>
<dbReference type="RefSeq" id="WP_052455276.1">
    <property type="nucleotide sequence ID" value="NZ_JAPWIU010000058.1"/>
</dbReference>
<evidence type="ECO:0000313" key="2">
    <source>
        <dbReference type="Proteomes" id="UP000042997"/>
    </source>
</evidence>
<gene>
    <name evidence="1" type="ORF">RHRU231_450126</name>
</gene>
<evidence type="ECO:0000313" key="1">
    <source>
        <dbReference type="EMBL" id="CDZ88959.1"/>
    </source>
</evidence>
<dbReference type="Proteomes" id="UP000042997">
    <property type="component" value="Unassembled WGS sequence"/>
</dbReference>
<organism evidence="1 2">
    <name type="scientific">Rhodococcus ruber</name>
    <dbReference type="NCBI Taxonomy" id="1830"/>
    <lineage>
        <taxon>Bacteria</taxon>
        <taxon>Bacillati</taxon>
        <taxon>Actinomycetota</taxon>
        <taxon>Actinomycetes</taxon>
        <taxon>Mycobacteriales</taxon>
        <taxon>Nocardiaceae</taxon>
        <taxon>Rhodococcus</taxon>
    </lineage>
</organism>
<protein>
    <submittedName>
        <fullName evidence="1">Uncharacterized protein</fullName>
    </submittedName>
</protein>
<dbReference type="EMBL" id="CCSD01000056">
    <property type="protein sequence ID" value="CDZ88959.1"/>
    <property type="molecule type" value="Genomic_DNA"/>
</dbReference>
<reference evidence="1 2" key="1">
    <citation type="journal article" date="2014" name="Genome Announc.">
        <title>Draft Genome Sequence of Propane- and Butane-Oxidizing Actinobacterium Rhodococcus ruber IEGM 231.</title>
        <authorList>
            <person name="Ivshina I.B."/>
            <person name="Kuyukina M.S."/>
            <person name="Krivoruchko A.V."/>
            <person name="Barbe V."/>
            <person name="Fischer C."/>
        </authorList>
    </citation>
    <scope>NUCLEOTIDE SEQUENCE [LARGE SCALE GENOMIC DNA]</scope>
</reference>
<proteinExistence type="predicted"/>